<dbReference type="InterPro" id="IPR011009">
    <property type="entry name" value="Kinase-like_dom_sf"/>
</dbReference>
<name>A0A517SG99_9PLAN</name>
<organism evidence="1 2">
    <name type="scientific">Caulifigura coniformis</name>
    <dbReference type="NCBI Taxonomy" id="2527983"/>
    <lineage>
        <taxon>Bacteria</taxon>
        <taxon>Pseudomonadati</taxon>
        <taxon>Planctomycetota</taxon>
        <taxon>Planctomycetia</taxon>
        <taxon>Planctomycetales</taxon>
        <taxon>Planctomycetaceae</taxon>
        <taxon>Caulifigura</taxon>
    </lineage>
</organism>
<gene>
    <name evidence="1" type="ORF">Pan44_31720</name>
</gene>
<dbReference type="KEGG" id="ccos:Pan44_31720"/>
<dbReference type="Proteomes" id="UP000315700">
    <property type="component" value="Chromosome"/>
</dbReference>
<evidence type="ECO:0000313" key="2">
    <source>
        <dbReference type="Proteomes" id="UP000315700"/>
    </source>
</evidence>
<proteinExistence type="predicted"/>
<dbReference type="EMBL" id="CP036271">
    <property type="protein sequence ID" value="QDT55130.1"/>
    <property type="molecule type" value="Genomic_DNA"/>
</dbReference>
<dbReference type="AlphaFoldDB" id="A0A517SG99"/>
<dbReference type="InParanoid" id="A0A517SG99"/>
<evidence type="ECO:0008006" key="3">
    <source>
        <dbReference type="Google" id="ProtNLM"/>
    </source>
</evidence>
<dbReference type="OrthoDB" id="276211at2"/>
<dbReference type="SUPFAM" id="SSF56112">
    <property type="entry name" value="Protein kinase-like (PK-like)"/>
    <property type="match status" value="1"/>
</dbReference>
<reference evidence="1 2" key="1">
    <citation type="submission" date="2019-02" db="EMBL/GenBank/DDBJ databases">
        <title>Deep-cultivation of Planctomycetes and their phenomic and genomic characterization uncovers novel biology.</title>
        <authorList>
            <person name="Wiegand S."/>
            <person name="Jogler M."/>
            <person name="Boedeker C."/>
            <person name="Pinto D."/>
            <person name="Vollmers J."/>
            <person name="Rivas-Marin E."/>
            <person name="Kohn T."/>
            <person name="Peeters S.H."/>
            <person name="Heuer A."/>
            <person name="Rast P."/>
            <person name="Oberbeckmann S."/>
            <person name="Bunk B."/>
            <person name="Jeske O."/>
            <person name="Meyerdierks A."/>
            <person name="Storesund J.E."/>
            <person name="Kallscheuer N."/>
            <person name="Luecker S."/>
            <person name="Lage O.M."/>
            <person name="Pohl T."/>
            <person name="Merkel B.J."/>
            <person name="Hornburger P."/>
            <person name="Mueller R.-W."/>
            <person name="Bruemmer F."/>
            <person name="Labrenz M."/>
            <person name="Spormann A.M."/>
            <person name="Op den Camp H."/>
            <person name="Overmann J."/>
            <person name="Amann R."/>
            <person name="Jetten M.S.M."/>
            <person name="Mascher T."/>
            <person name="Medema M.H."/>
            <person name="Devos D.P."/>
            <person name="Kaster A.-K."/>
            <person name="Ovreas L."/>
            <person name="Rohde M."/>
            <person name="Galperin M.Y."/>
            <person name="Jogler C."/>
        </authorList>
    </citation>
    <scope>NUCLEOTIDE SEQUENCE [LARGE SCALE GENOMIC DNA]</scope>
    <source>
        <strain evidence="1 2">Pan44</strain>
    </source>
</reference>
<keyword evidence="2" id="KW-1185">Reference proteome</keyword>
<dbReference type="RefSeq" id="WP_145030917.1">
    <property type="nucleotide sequence ID" value="NZ_CP036271.1"/>
</dbReference>
<evidence type="ECO:0000313" key="1">
    <source>
        <dbReference type="EMBL" id="QDT55130.1"/>
    </source>
</evidence>
<protein>
    <recommendedName>
        <fullName evidence="3">ABC1 atypical kinase-like domain-containing protein</fullName>
    </recommendedName>
</protein>
<sequence length="142" mass="16493">MLAERLGYGWEGAVYRTQANTAIKVFKSEQHYARERDVYLRLRACRVSEVLGFGVPRLVDFDDLLRAVEMEIVAPPFVLDFAGAKLDVPSEFPAEVLEEWERDKEDQFEDDWPLVKSVMAEFERFGVFLGDVHPGNIRVRRR</sequence>
<accession>A0A517SG99</accession>